<evidence type="ECO:0000256" key="2">
    <source>
        <dbReference type="SAM" id="MobiDB-lite"/>
    </source>
</evidence>
<dbReference type="PROSITE" id="PS50118">
    <property type="entry name" value="HMG_BOX_2"/>
    <property type="match status" value="1"/>
</dbReference>
<keyword evidence="1" id="KW-0238">DNA-binding</keyword>
<feature type="compositionally biased region" description="Basic and acidic residues" evidence="2">
    <location>
        <begin position="400"/>
        <end position="426"/>
    </location>
</feature>
<gene>
    <name evidence="4" type="ORF">LGLO00237_LOCUS7703</name>
</gene>
<dbReference type="InterPro" id="IPR051037">
    <property type="entry name" value="RNAPII_TF_IWS1"/>
</dbReference>
<dbReference type="Gene3D" id="1.10.30.10">
    <property type="entry name" value="High mobility group box domain"/>
    <property type="match status" value="1"/>
</dbReference>
<feature type="compositionally biased region" description="Acidic residues" evidence="2">
    <location>
        <begin position="390"/>
        <end position="399"/>
    </location>
</feature>
<dbReference type="InterPro" id="IPR009071">
    <property type="entry name" value="HMG_box_dom"/>
</dbReference>
<feature type="region of interest" description="Disordered" evidence="2">
    <location>
        <begin position="221"/>
        <end position="277"/>
    </location>
</feature>
<organism evidence="4">
    <name type="scientific">Lotharella globosa</name>
    <dbReference type="NCBI Taxonomy" id="91324"/>
    <lineage>
        <taxon>Eukaryota</taxon>
        <taxon>Sar</taxon>
        <taxon>Rhizaria</taxon>
        <taxon>Cercozoa</taxon>
        <taxon>Chlorarachniophyceae</taxon>
        <taxon>Lotharella</taxon>
    </lineage>
</organism>
<dbReference type="SMART" id="SM00398">
    <property type="entry name" value="HMG"/>
    <property type="match status" value="1"/>
</dbReference>
<dbReference type="PANTHER" id="PTHR46010">
    <property type="entry name" value="PROTEIN IWS1 HOMOLOG"/>
    <property type="match status" value="1"/>
</dbReference>
<sequence length="710" mass="81556">MDSTANSQGDGEDNDGGEEYEVGMTQADTGADNGDGGADEEYGPGPTQMENADENLEVGATQAVAAEDDDDDDAPLTLENDEEEAEKVVEDEDNDDEPLTLEDAEEGGDVKEDPMEENEAGGDEQGQVEGGVEDPVVDEGAGEPEIEVEVPAGDQDELLRELDGDSSDEEDFKLRLASEVRKIIFESDLDDTRTKSVLKMLKRQFGSKKVKAHKRYAKELITNEVRNRIEQEREEEEPAEEEDYEEREPQRRRQKRSRKGEGRRRNKKQKMGPLKAKSAYLFFTMDKGVLDIIKEKHPGETKVTELMRRKAEMWKAASEEEKQPFKEMAAEDKERYQRELAEFRAANPDLVEAEEREKLFKKQERARKRREDKARNGGGGRRRRRRRDDEEGDDFDENDDGGRARPERDSVPKTHTDEVFNRIKSENRKKRKKVDETQLLEDAKEFCRRMREACDTDRANVEIHEPAIEKLKMLHEVTAQLKKCRMETDRMRERKNMFGSVRHALQDAGFFSCIRDWLEIMPNGALPHRKIRHSLYEALDGIRISADDLKDSERDSGGDINHNQQGLAKVLMSLWSHKKETPEGRRILGRVLQRWVREIADRQSNYAMLPEVEKRKAAQIAARRRQVRNAKRERKSSSHYNKTVIPMPVIMDYARRPQQTYVEEEDMDVPQEREGTARDRIMKTVANRGRKAGGGNRSLYSIDITGKGST</sequence>
<dbReference type="SUPFAM" id="SSF47095">
    <property type="entry name" value="HMG-box"/>
    <property type="match status" value="1"/>
</dbReference>
<feature type="compositionally biased region" description="Acidic residues" evidence="2">
    <location>
        <begin position="232"/>
        <end position="246"/>
    </location>
</feature>
<feature type="compositionally biased region" description="Basic and acidic residues" evidence="2">
    <location>
        <begin position="670"/>
        <end position="682"/>
    </location>
</feature>
<keyword evidence="1" id="KW-0539">Nucleus</keyword>
<feature type="region of interest" description="Disordered" evidence="2">
    <location>
        <begin position="344"/>
        <end position="435"/>
    </location>
</feature>
<name>A0A6U3CCA8_9EUKA</name>
<dbReference type="PANTHER" id="PTHR46010:SF1">
    <property type="entry name" value="PROTEIN IWS1 HOMOLOG"/>
    <property type="match status" value="1"/>
</dbReference>
<dbReference type="InterPro" id="IPR036910">
    <property type="entry name" value="HMG_box_dom_sf"/>
</dbReference>
<feature type="compositionally biased region" description="Acidic residues" evidence="2">
    <location>
        <begin position="131"/>
        <end position="148"/>
    </location>
</feature>
<dbReference type="GO" id="GO:0003677">
    <property type="term" value="F:DNA binding"/>
    <property type="evidence" value="ECO:0007669"/>
    <property type="project" value="UniProtKB-UniRule"/>
</dbReference>
<feature type="compositionally biased region" description="Acidic residues" evidence="2">
    <location>
        <begin position="10"/>
        <end position="21"/>
    </location>
</feature>
<dbReference type="EMBL" id="HBIV01010242">
    <property type="protein sequence ID" value="CAE0655734.1"/>
    <property type="molecule type" value="Transcribed_RNA"/>
</dbReference>
<feature type="DNA-binding region" description="HMG box" evidence="1">
    <location>
        <begin position="273"/>
        <end position="344"/>
    </location>
</feature>
<dbReference type="GO" id="GO:0016973">
    <property type="term" value="P:poly(A)+ mRNA export from nucleus"/>
    <property type="evidence" value="ECO:0007669"/>
    <property type="project" value="TreeGrafter"/>
</dbReference>
<dbReference type="InterPro" id="IPR035441">
    <property type="entry name" value="TFIIS/LEDGF_dom_sf"/>
</dbReference>
<feature type="compositionally biased region" description="Basic and acidic residues" evidence="2">
    <location>
        <begin position="353"/>
        <end position="375"/>
    </location>
</feature>
<feature type="region of interest" description="Disordered" evidence="2">
    <location>
        <begin position="1"/>
        <end position="148"/>
    </location>
</feature>
<evidence type="ECO:0000259" key="3">
    <source>
        <dbReference type="PROSITE" id="PS50118"/>
    </source>
</evidence>
<accession>A0A6U3CCA8</accession>
<dbReference type="GO" id="GO:0005634">
    <property type="term" value="C:nucleus"/>
    <property type="evidence" value="ECO:0007669"/>
    <property type="project" value="UniProtKB-UniRule"/>
</dbReference>
<feature type="domain" description="HMG box" evidence="3">
    <location>
        <begin position="273"/>
        <end position="344"/>
    </location>
</feature>
<reference evidence="4" key="1">
    <citation type="submission" date="2021-01" db="EMBL/GenBank/DDBJ databases">
        <authorList>
            <person name="Corre E."/>
            <person name="Pelletier E."/>
            <person name="Niang G."/>
            <person name="Scheremetjew M."/>
            <person name="Finn R."/>
            <person name="Kale V."/>
            <person name="Holt S."/>
            <person name="Cochrane G."/>
            <person name="Meng A."/>
            <person name="Brown T."/>
            <person name="Cohen L."/>
        </authorList>
    </citation>
    <scope>NUCLEOTIDE SEQUENCE</scope>
    <source>
        <strain evidence="4">CCCM811</strain>
    </source>
</reference>
<feature type="region of interest" description="Disordered" evidence="2">
    <location>
        <begin position="664"/>
        <end position="710"/>
    </location>
</feature>
<dbReference type="AlphaFoldDB" id="A0A6U3CCA8"/>
<evidence type="ECO:0000256" key="1">
    <source>
        <dbReference type="PROSITE-ProRule" id="PRU00267"/>
    </source>
</evidence>
<feature type="region of interest" description="Disordered" evidence="2">
    <location>
        <begin position="316"/>
        <end position="335"/>
    </location>
</feature>
<protein>
    <recommendedName>
        <fullName evidence="3">HMG box domain-containing protein</fullName>
    </recommendedName>
</protein>
<dbReference type="Gene3D" id="1.20.930.10">
    <property type="entry name" value="Conserved domain common to transcription factors TFIIS, elongin A, CRSP70"/>
    <property type="match status" value="1"/>
</dbReference>
<dbReference type="Pfam" id="PF00505">
    <property type="entry name" value="HMG_box"/>
    <property type="match status" value="1"/>
</dbReference>
<dbReference type="CDD" id="cd00084">
    <property type="entry name" value="HMG-box_SF"/>
    <property type="match status" value="1"/>
</dbReference>
<evidence type="ECO:0000313" key="4">
    <source>
        <dbReference type="EMBL" id="CAE0655734.1"/>
    </source>
</evidence>
<proteinExistence type="predicted"/>
<feature type="compositionally biased region" description="Basic residues" evidence="2">
    <location>
        <begin position="250"/>
        <end position="270"/>
    </location>
</feature>
<feature type="compositionally biased region" description="Acidic residues" evidence="2">
    <location>
        <begin position="66"/>
        <end position="107"/>
    </location>
</feature>